<keyword evidence="3" id="KW-0479">Metal-binding</keyword>
<feature type="domain" description="Mandelate racemase/muconate lactonizing enzyme C-terminal" evidence="5">
    <location>
        <begin position="136"/>
        <end position="231"/>
    </location>
</feature>
<protein>
    <submittedName>
        <fullName evidence="6">Peptide epimerase</fullName>
    </submittedName>
</protein>
<dbReference type="Gene3D" id="3.20.20.120">
    <property type="entry name" value="Enolase-like C-terminal domain"/>
    <property type="match status" value="1"/>
</dbReference>
<organism evidence="6 7">
    <name type="scientific">Nocardia bovistercoris</name>
    <dbReference type="NCBI Taxonomy" id="2785916"/>
    <lineage>
        <taxon>Bacteria</taxon>
        <taxon>Bacillati</taxon>
        <taxon>Actinomycetota</taxon>
        <taxon>Actinomycetes</taxon>
        <taxon>Mycobacteriales</taxon>
        <taxon>Nocardiaceae</taxon>
        <taxon>Nocardia</taxon>
    </lineage>
</organism>
<comment type="caution">
    <text evidence="6">The sequence shown here is derived from an EMBL/GenBank/DDBJ whole genome shotgun (WGS) entry which is preliminary data.</text>
</comment>
<dbReference type="Gene3D" id="3.30.390.10">
    <property type="entry name" value="Enolase-like, N-terminal domain"/>
    <property type="match status" value="1"/>
</dbReference>
<accession>A0A931N348</accession>
<dbReference type="InterPro" id="IPR036849">
    <property type="entry name" value="Enolase-like_C_sf"/>
</dbReference>
<dbReference type="InterPro" id="IPR013341">
    <property type="entry name" value="Mandelate_racemase_N_dom"/>
</dbReference>
<dbReference type="Proteomes" id="UP000655751">
    <property type="component" value="Unassembled WGS sequence"/>
</dbReference>
<dbReference type="AlphaFoldDB" id="A0A931N348"/>
<dbReference type="InterPro" id="IPR029017">
    <property type="entry name" value="Enolase-like_N"/>
</dbReference>
<dbReference type="InterPro" id="IPR029065">
    <property type="entry name" value="Enolase_C-like"/>
</dbReference>
<name>A0A931N348_9NOCA</name>
<evidence type="ECO:0000256" key="3">
    <source>
        <dbReference type="ARBA" id="ARBA00022723"/>
    </source>
</evidence>
<dbReference type="Pfam" id="PF13378">
    <property type="entry name" value="MR_MLE_C"/>
    <property type="match status" value="1"/>
</dbReference>
<dbReference type="SMART" id="SM00922">
    <property type="entry name" value="MR_MLE"/>
    <property type="match status" value="1"/>
</dbReference>
<dbReference type="PANTHER" id="PTHR48073:SF2">
    <property type="entry name" value="O-SUCCINYLBENZOATE SYNTHASE"/>
    <property type="match status" value="1"/>
</dbReference>
<dbReference type="SFLD" id="SFLDG00180">
    <property type="entry name" value="muconate_cycloisomerase"/>
    <property type="match status" value="1"/>
</dbReference>
<dbReference type="PANTHER" id="PTHR48073">
    <property type="entry name" value="O-SUCCINYLBENZOATE SYNTHASE-RELATED"/>
    <property type="match status" value="1"/>
</dbReference>
<dbReference type="InterPro" id="IPR013342">
    <property type="entry name" value="Mandelate_racemase_C"/>
</dbReference>
<evidence type="ECO:0000313" key="6">
    <source>
        <dbReference type="EMBL" id="MBH0780230.1"/>
    </source>
</evidence>
<evidence type="ECO:0000313" key="7">
    <source>
        <dbReference type="Proteomes" id="UP000655751"/>
    </source>
</evidence>
<dbReference type="EMBL" id="JADMLG010000014">
    <property type="protein sequence ID" value="MBH0780230.1"/>
    <property type="molecule type" value="Genomic_DNA"/>
</dbReference>
<gene>
    <name evidence="6" type="ORF">IT779_28560</name>
</gene>
<evidence type="ECO:0000259" key="5">
    <source>
        <dbReference type="SMART" id="SM00922"/>
    </source>
</evidence>
<sequence length="342" mass="35332">MRLEHTVRRLRLRAPLRISRGSMSERDAVWVRLSDEFGSGQGEVVTSARFGLDVAAVQRALARVASWLGADGPEQLRTRLPELRAAMSDALPVVAAVDCALHDLLARAAGLPLGDFLGVPQRDSTPTAYTLGIMPPDDAVAMAVDAAAAGFTVLKIKAGLPDSTEDIDRVRAVRAATPGVELLLDPNGAWDADTATAVLRALDGVVAAVEQPVAAARPEELARVVAAVGVPVIADESAATEADLRRLPAAIAGVNVKLAECGGLDAALSMIAAAAEAGMATMLGCQVGSSLGIAPSVHLTGLARWVDLDGHLLLAEDPWHGLGGHDGLLRRPTGPGLGVVAR</sequence>
<proteinExistence type="inferred from homology"/>
<dbReference type="SUPFAM" id="SSF51604">
    <property type="entry name" value="Enolase C-terminal domain-like"/>
    <property type="match status" value="1"/>
</dbReference>
<dbReference type="SUPFAM" id="SSF54826">
    <property type="entry name" value="Enolase N-terminal domain-like"/>
    <property type="match status" value="1"/>
</dbReference>
<comment type="similarity">
    <text evidence="1">Belongs to the mandelate racemase/muconate lactonizing enzyme family.</text>
</comment>
<dbReference type="SFLD" id="SFLDS00001">
    <property type="entry name" value="Enolase"/>
    <property type="match status" value="1"/>
</dbReference>
<dbReference type="RefSeq" id="WP_198429030.1">
    <property type="nucleotide sequence ID" value="NZ_JADMLG010000014.1"/>
</dbReference>
<keyword evidence="4" id="KW-0413">Isomerase</keyword>
<reference evidence="6" key="1">
    <citation type="submission" date="2020-11" db="EMBL/GenBank/DDBJ databases">
        <title>Nocardia NEAU-351.nov., a novel actinomycete isolated from the cow dung.</title>
        <authorList>
            <person name="Zhang X."/>
        </authorList>
    </citation>
    <scope>NUCLEOTIDE SEQUENCE</scope>
    <source>
        <strain evidence="6">NEAU-351</strain>
    </source>
</reference>
<keyword evidence="2" id="KW-0474">Menaquinone biosynthesis</keyword>
<dbReference type="GO" id="GO:0016854">
    <property type="term" value="F:racemase and epimerase activity"/>
    <property type="evidence" value="ECO:0007669"/>
    <property type="project" value="UniProtKB-ARBA"/>
</dbReference>
<evidence type="ECO:0000256" key="4">
    <source>
        <dbReference type="ARBA" id="ARBA00023235"/>
    </source>
</evidence>
<keyword evidence="7" id="KW-1185">Reference proteome</keyword>
<evidence type="ECO:0000256" key="2">
    <source>
        <dbReference type="ARBA" id="ARBA00022428"/>
    </source>
</evidence>
<dbReference type="Pfam" id="PF02746">
    <property type="entry name" value="MR_MLE_N"/>
    <property type="match status" value="1"/>
</dbReference>
<dbReference type="GO" id="GO:0046872">
    <property type="term" value="F:metal ion binding"/>
    <property type="evidence" value="ECO:0007669"/>
    <property type="project" value="UniProtKB-KW"/>
</dbReference>
<dbReference type="GO" id="GO:0009234">
    <property type="term" value="P:menaquinone biosynthetic process"/>
    <property type="evidence" value="ECO:0007669"/>
    <property type="project" value="UniProtKB-KW"/>
</dbReference>
<evidence type="ECO:0000256" key="1">
    <source>
        <dbReference type="ARBA" id="ARBA00008031"/>
    </source>
</evidence>